<dbReference type="OrthoDB" id="423313at2759"/>
<proteinExistence type="predicted"/>
<reference evidence="6 7" key="1">
    <citation type="submission" date="2021-08" db="EMBL/GenBank/DDBJ databases">
        <title>Draft Genome Sequence of Phanerochaete sordida strain YK-624.</title>
        <authorList>
            <person name="Mori T."/>
            <person name="Dohra H."/>
            <person name="Suzuki T."/>
            <person name="Kawagishi H."/>
            <person name="Hirai H."/>
        </authorList>
    </citation>
    <scope>NUCLEOTIDE SEQUENCE [LARGE SCALE GENOMIC DNA]</scope>
    <source>
        <strain evidence="6 7">YK-624</strain>
    </source>
</reference>
<dbReference type="EMBL" id="BPQB01000003">
    <property type="protein sequence ID" value="GJE85810.1"/>
    <property type="molecule type" value="Genomic_DNA"/>
</dbReference>
<dbReference type="GO" id="GO:0016740">
    <property type="term" value="F:transferase activity"/>
    <property type="evidence" value="ECO:0007669"/>
    <property type="project" value="UniProtKB-KW"/>
</dbReference>
<dbReference type="Proteomes" id="UP000703269">
    <property type="component" value="Unassembled WGS sequence"/>
</dbReference>
<dbReference type="AlphaFoldDB" id="A0A9P3L881"/>
<evidence type="ECO:0000256" key="1">
    <source>
        <dbReference type="ARBA" id="ARBA00022679"/>
    </source>
</evidence>
<protein>
    <submittedName>
        <fullName evidence="6">O-fucosyltransferase family protein</fullName>
    </submittedName>
</protein>
<keyword evidence="5" id="KW-0812">Transmembrane</keyword>
<accession>A0A9P3L881</accession>
<keyword evidence="7" id="KW-1185">Reference proteome</keyword>
<evidence type="ECO:0000256" key="5">
    <source>
        <dbReference type="SAM" id="Phobius"/>
    </source>
</evidence>
<evidence type="ECO:0000313" key="6">
    <source>
        <dbReference type="EMBL" id="GJE85810.1"/>
    </source>
</evidence>
<feature type="region of interest" description="Disordered" evidence="4">
    <location>
        <begin position="1"/>
        <end position="23"/>
    </location>
</feature>
<evidence type="ECO:0000256" key="3">
    <source>
        <dbReference type="ARBA" id="ARBA00023277"/>
    </source>
</evidence>
<evidence type="ECO:0000256" key="2">
    <source>
        <dbReference type="ARBA" id="ARBA00023253"/>
    </source>
</evidence>
<keyword evidence="1" id="KW-0808">Transferase</keyword>
<keyword evidence="3" id="KW-0119">Carbohydrate metabolism</keyword>
<gene>
    <name evidence="6" type="ORF">PsYK624_018890</name>
</gene>
<name>A0A9P3L881_9APHY</name>
<keyword evidence="5" id="KW-0472">Membrane</keyword>
<organism evidence="6 7">
    <name type="scientific">Phanerochaete sordida</name>
    <dbReference type="NCBI Taxonomy" id="48140"/>
    <lineage>
        <taxon>Eukaryota</taxon>
        <taxon>Fungi</taxon>
        <taxon>Dikarya</taxon>
        <taxon>Basidiomycota</taxon>
        <taxon>Agaricomycotina</taxon>
        <taxon>Agaricomycetes</taxon>
        <taxon>Polyporales</taxon>
        <taxon>Phanerochaetaceae</taxon>
        <taxon>Phanerochaete</taxon>
    </lineage>
</organism>
<feature type="transmembrane region" description="Helical" evidence="5">
    <location>
        <begin position="46"/>
        <end position="67"/>
    </location>
</feature>
<evidence type="ECO:0000256" key="4">
    <source>
        <dbReference type="SAM" id="MobiDB-lite"/>
    </source>
</evidence>
<dbReference type="Pfam" id="PF10250">
    <property type="entry name" value="O-FucT"/>
    <property type="match status" value="1"/>
</dbReference>
<dbReference type="CDD" id="cd11296">
    <property type="entry name" value="O-FucT_like"/>
    <property type="match status" value="1"/>
</dbReference>
<sequence length="510" mass="58329">MKEQYGHSRTQSGLPLLPYADTTPPSTPFVPSFRTRTPPIPHRRKSLLVLCAFVSVVSLGVLASFAVHSSRSIPVAPVAQAPPAQDVLDSPVNASFPYLHDDDIVALPDTAEYPPWVNGPPTQRFRDNLRNDTQYITSWLSAGWNNDVMTYMNLIYLGIITDRVPVVAMFTPSHIGGDAGVITFGEVFDVQRFRDESGTPLLEWLEVKDPESEEVDELGCWNIWEAVQYYEHFPRGSSIPDWLKLDISYTRAPDWVKQIPGYEHDKCSTFWSLARLAYPEDREPNLGNILPSPQHGVFLDPDEHMLCYDYLYYACAGHMSEYDSSYAPEWRYVGKYMHWTEEIQTIAAQYVNRVFGLPEDGPVPPYISIHVRHGDFSTWCWDAETPEDCFAPLPVIARRVREVQDEILQRKGIYIPMSRVIMTSDEKDEEWWKEVVAQGWVRMDHDALQTEQRYTRWHPVILDAAIQSAGLGFVGTDRSTFSVLSRRRVLDWNDGAVRMVLWGRKGADDH</sequence>
<dbReference type="Gene3D" id="3.40.50.11350">
    <property type="match status" value="1"/>
</dbReference>
<evidence type="ECO:0000313" key="7">
    <source>
        <dbReference type="Proteomes" id="UP000703269"/>
    </source>
</evidence>
<dbReference type="GO" id="GO:0006004">
    <property type="term" value="P:fucose metabolic process"/>
    <property type="evidence" value="ECO:0007669"/>
    <property type="project" value="UniProtKB-KW"/>
</dbReference>
<keyword evidence="2" id="KW-0294">Fucose metabolism</keyword>
<comment type="caution">
    <text evidence="6">The sequence shown here is derived from an EMBL/GenBank/DDBJ whole genome shotgun (WGS) entry which is preliminary data.</text>
</comment>
<dbReference type="InterPro" id="IPR019378">
    <property type="entry name" value="GDP-Fuc_O-FucTrfase"/>
</dbReference>
<keyword evidence="5" id="KW-1133">Transmembrane helix</keyword>